<protein>
    <submittedName>
        <fullName evidence="1">Uncharacterized protein</fullName>
    </submittedName>
</protein>
<evidence type="ECO:0000313" key="1">
    <source>
        <dbReference type="EMBL" id="GFH88661.1"/>
    </source>
</evidence>
<organism evidence="1 2">
    <name type="scientific">Bacteroides acidifaciens</name>
    <dbReference type="NCBI Taxonomy" id="85831"/>
    <lineage>
        <taxon>Bacteria</taxon>
        <taxon>Pseudomonadati</taxon>
        <taxon>Bacteroidota</taxon>
        <taxon>Bacteroidia</taxon>
        <taxon>Bacteroidales</taxon>
        <taxon>Bacteroidaceae</taxon>
        <taxon>Bacteroides</taxon>
    </lineage>
</organism>
<dbReference type="AlphaFoldDB" id="A0A7J0A9P5"/>
<proteinExistence type="predicted"/>
<evidence type="ECO:0000313" key="2">
    <source>
        <dbReference type="Proteomes" id="UP000491181"/>
    </source>
</evidence>
<accession>A0A7J0A9P5</accession>
<gene>
    <name evidence="1" type="ORF">IMSAGC001_04105</name>
</gene>
<name>A0A7J0A9P5_9BACE</name>
<reference evidence="1 2" key="1">
    <citation type="journal article" date="2020" name="Microbiome">
        <title>Single-cell genomics of uncultured bacteria reveals dietary fiber responders in the mouse gut microbiota.</title>
        <authorList>
            <person name="Chijiiwa R."/>
            <person name="Hosokawa M."/>
            <person name="Kogawa M."/>
            <person name="Nishikawa Y."/>
            <person name="Ide K."/>
            <person name="Sakanashi C."/>
            <person name="Takahashi K."/>
            <person name="Takeyama H."/>
        </authorList>
    </citation>
    <scope>NUCLEOTIDE SEQUENCE [LARGE SCALE GENOMIC DNA]</scope>
    <source>
        <strain evidence="1">IMSAGC_001</strain>
    </source>
</reference>
<dbReference type="EMBL" id="BLLS01000285">
    <property type="protein sequence ID" value="GFH88661.1"/>
    <property type="molecule type" value="Genomic_DNA"/>
</dbReference>
<comment type="caution">
    <text evidence="1">The sequence shown here is derived from an EMBL/GenBank/DDBJ whole genome shotgun (WGS) entry which is preliminary data.</text>
</comment>
<dbReference type="Proteomes" id="UP000491181">
    <property type="component" value="Unassembled WGS sequence"/>
</dbReference>
<sequence>MSVSFLPVFPFSLKEDVSLNYFTWNFSKLSPTKGALFELVTNIVLCILEPV</sequence>